<name>G6XME6_9PROT</name>
<keyword evidence="2" id="KW-1185">Reference proteome</keyword>
<dbReference type="STRING" id="1088869.GMO_26640"/>
<sequence>MTIVHDRVHPDDLLVDAEKDGSLSRAVRNTNTCRPFDALFRYYENGRSG</sequence>
<dbReference type="PATRIC" id="fig|1088869.3.peg.2657"/>
<dbReference type="Proteomes" id="UP000004949">
    <property type="component" value="Unassembled WGS sequence"/>
</dbReference>
<comment type="caution">
    <text evidence="1">The sequence shown here is derived from an EMBL/GenBank/DDBJ whole genome shotgun (WGS) entry which is preliminary data.</text>
</comment>
<protein>
    <submittedName>
        <fullName evidence="1">Uncharacterized protein</fullName>
    </submittedName>
</protein>
<dbReference type="EMBL" id="AGQV01000013">
    <property type="protein sequence ID" value="EHH67044.1"/>
    <property type="molecule type" value="Genomic_DNA"/>
</dbReference>
<organism evidence="1 2">
    <name type="scientific">Gluconobacter morbifer G707</name>
    <dbReference type="NCBI Taxonomy" id="1088869"/>
    <lineage>
        <taxon>Bacteria</taxon>
        <taxon>Pseudomonadati</taxon>
        <taxon>Pseudomonadota</taxon>
        <taxon>Alphaproteobacteria</taxon>
        <taxon>Acetobacterales</taxon>
        <taxon>Acetobacteraceae</taxon>
        <taxon>Gluconobacter</taxon>
    </lineage>
</organism>
<proteinExistence type="predicted"/>
<gene>
    <name evidence="1" type="ORF">GMO_26640</name>
</gene>
<accession>G6XME6</accession>
<evidence type="ECO:0000313" key="2">
    <source>
        <dbReference type="Proteomes" id="UP000004949"/>
    </source>
</evidence>
<evidence type="ECO:0000313" key="1">
    <source>
        <dbReference type="EMBL" id="EHH67044.1"/>
    </source>
</evidence>
<reference evidence="1 2" key="1">
    <citation type="submission" date="2011-10" db="EMBL/GenBank/DDBJ databases">
        <title>Genome sequence of Gluconobacter morbifer G707, isolated from Drosophila gut.</title>
        <authorList>
            <person name="Lee W.-J."/>
            <person name="Kim E.-K."/>
        </authorList>
    </citation>
    <scope>NUCLEOTIDE SEQUENCE [LARGE SCALE GENOMIC DNA]</scope>
    <source>
        <strain evidence="1 2">G707</strain>
    </source>
</reference>
<dbReference type="AlphaFoldDB" id="G6XME6"/>